<evidence type="ECO:0000256" key="10">
    <source>
        <dbReference type="SAM" id="SignalP"/>
    </source>
</evidence>
<dbReference type="OrthoDB" id="9768177at2"/>
<keyword evidence="6 8" id="KW-0472">Membrane</keyword>
<dbReference type="Gene3D" id="2.40.170.20">
    <property type="entry name" value="TonB-dependent receptor, beta-barrel domain"/>
    <property type="match status" value="1"/>
</dbReference>
<dbReference type="InterPro" id="IPR039426">
    <property type="entry name" value="TonB-dep_rcpt-like"/>
</dbReference>
<dbReference type="NCBIfam" id="TIGR04056">
    <property type="entry name" value="OMP_RagA_SusC"/>
    <property type="match status" value="1"/>
</dbReference>
<dbReference type="RefSeq" id="WP_145710249.1">
    <property type="nucleotide sequence ID" value="NZ_BAAAFY010000001.1"/>
</dbReference>
<keyword evidence="5 9" id="KW-0798">TonB box</keyword>
<proteinExistence type="inferred from homology"/>
<dbReference type="InterPro" id="IPR023996">
    <property type="entry name" value="TonB-dep_OMP_SusC/RagA"/>
</dbReference>
<dbReference type="Pfam" id="PF07715">
    <property type="entry name" value="Plug"/>
    <property type="match status" value="1"/>
</dbReference>
<dbReference type="NCBIfam" id="TIGR04057">
    <property type="entry name" value="SusC_RagA_signa"/>
    <property type="match status" value="1"/>
</dbReference>
<comment type="similarity">
    <text evidence="8 9">Belongs to the TonB-dependent receptor family.</text>
</comment>
<dbReference type="InterPro" id="IPR008969">
    <property type="entry name" value="CarboxyPept-like_regulatory"/>
</dbReference>
<evidence type="ECO:0000256" key="3">
    <source>
        <dbReference type="ARBA" id="ARBA00022452"/>
    </source>
</evidence>
<protein>
    <submittedName>
        <fullName evidence="13">TonB-linked SusC/RagA family outer membrane protein</fullName>
    </submittedName>
</protein>
<evidence type="ECO:0000313" key="13">
    <source>
        <dbReference type="EMBL" id="TWI91080.1"/>
    </source>
</evidence>
<dbReference type="InterPro" id="IPR012910">
    <property type="entry name" value="Plug_dom"/>
</dbReference>
<dbReference type="InterPro" id="IPR023997">
    <property type="entry name" value="TonB-dep_OMP_SusC/RagA_CS"/>
</dbReference>
<keyword evidence="2 8" id="KW-0813">Transport</keyword>
<dbReference type="AlphaFoldDB" id="A0A562TDK9"/>
<keyword evidence="7 8" id="KW-0998">Cell outer membrane</keyword>
<name>A0A562TDK9_CHIJA</name>
<feature type="domain" description="TonB-dependent receptor-like beta-barrel" evidence="11">
    <location>
        <begin position="403"/>
        <end position="973"/>
    </location>
</feature>
<dbReference type="InterPro" id="IPR000531">
    <property type="entry name" value="Beta-barrel_TonB"/>
</dbReference>
<keyword evidence="3 8" id="KW-1134">Transmembrane beta strand</keyword>
<accession>A0A562TDK9</accession>
<evidence type="ECO:0000256" key="6">
    <source>
        <dbReference type="ARBA" id="ARBA00023136"/>
    </source>
</evidence>
<comment type="caution">
    <text evidence="13">The sequence shown here is derived from an EMBL/GenBank/DDBJ whole genome shotgun (WGS) entry which is preliminary data.</text>
</comment>
<evidence type="ECO:0000259" key="12">
    <source>
        <dbReference type="Pfam" id="PF07715"/>
    </source>
</evidence>
<evidence type="ECO:0000259" key="11">
    <source>
        <dbReference type="Pfam" id="PF00593"/>
    </source>
</evidence>
<keyword evidence="14" id="KW-1185">Reference proteome</keyword>
<evidence type="ECO:0000256" key="7">
    <source>
        <dbReference type="ARBA" id="ARBA00023237"/>
    </source>
</evidence>
<dbReference type="InterPro" id="IPR036942">
    <property type="entry name" value="Beta-barrel_TonB_sf"/>
</dbReference>
<dbReference type="EMBL" id="VLLG01000002">
    <property type="protein sequence ID" value="TWI91080.1"/>
    <property type="molecule type" value="Genomic_DNA"/>
</dbReference>
<dbReference type="Proteomes" id="UP000316778">
    <property type="component" value="Unassembled WGS sequence"/>
</dbReference>
<dbReference type="Gene3D" id="2.60.40.1120">
    <property type="entry name" value="Carboxypeptidase-like, regulatory domain"/>
    <property type="match status" value="1"/>
</dbReference>
<keyword evidence="4 8" id="KW-0812">Transmembrane</keyword>
<dbReference type="GO" id="GO:0009279">
    <property type="term" value="C:cell outer membrane"/>
    <property type="evidence" value="ECO:0007669"/>
    <property type="project" value="UniProtKB-SubCell"/>
</dbReference>
<evidence type="ECO:0000256" key="9">
    <source>
        <dbReference type="RuleBase" id="RU003357"/>
    </source>
</evidence>
<comment type="subcellular location">
    <subcellularLocation>
        <location evidence="1 8">Cell outer membrane</location>
        <topology evidence="1 8">Multi-pass membrane protein</topology>
    </subcellularLocation>
</comment>
<evidence type="ECO:0000256" key="4">
    <source>
        <dbReference type="ARBA" id="ARBA00022692"/>
    </source>
</evidence>
<evidence type="ECO:0000256" key="5">
    <source>
        <dbReference type="ARBA" id="ARBA00023077"/>
    </source>
</evidence>
<evidence type="ECO:0000256" key="1">
    <source>
        <dbReference type="ARBA" id="ARBA00004571"/>
    </source>
</evidence>
<dbReference type="PROSITE" id="PS52016">
    <property type="entry name" value="TONB_DEPENDENT_REC_3"/>
    <property type="match status" value="1"/>
</dbReference>
<feature type="chain" id="PRO_5022126072" evidence="10">
    <location>
        <begin position="26"/>
        <end position="1023"/>
    </location>
</feature>
<dbReference type="Gene3D" id="2.170.130.10">
    <property type="entry name" value="TonB-dependent receptor, plug domain"/>
    <property type="match status" value="1"/>
</dbReference>
<reference evidence="13 14" key="1">
    <citation type="journal article" date="2013" name="Stand. Genomic Sci.">
        <title>Genomic Encyclopedia of Type Strains, Phase I: The one thousand microbial genomes (KMG-I) project.</title>
        <authorList>
            <person name="Kyrpides N.C."/>
            <person name="Woyke T."/>
            <person name="Eisen J.A."/>
            <person name="Garrity G."/>
            <person name="Lilburn T.G."/>
            <person name="Beck B.J."/>
            <person name="Whitman W.B."/>
            <person name="Hugenholtz P."/>
            <person name="Klenk H.P."/>
        </authorList>
    </citation>
    <scope>NUCLEOTIDE SEQUENCE [LARGE SCALE GENOMIC DNA]</scope>
    <source>
        <strain evidence="13 14">DSM 13484</strain>
    </source>
</reference>
<sequence>MNKLFSTKIRWLLLCLLTPTFLVHAQSLTTVKGTVAAARDGAPLVGVTVAVAGRNIGTQTDARGAFRLQVPDPDGTLVFTYIGYLSRQEPLNGRTGGISVSLEEDERKLEEVVVVGYGQQKRKDVTGAVTSVSGAELNKLPVTRADQMLQGKLPGVQVMNNSGRPGGSVRVNIRGSNSINGSNDPLVVIDGVIGASFQDINPNDIASMDVLKDASATAIYGSRGANGVIMITTRRGKAGKTKVSYNTYTSWQQVANKLDLLNAGEYLQMRHALLDLYKSTGDARAPALESELSTIDPAVNTDWQDEVYQSGQQMSHELSISGGSEKTRFMLSAGYMKQRGIIKRSDFTRASLRLNLDHEINSRLRVGLNLYVVKSGENRASENRAGGSEGGDIIQNATRFDPTLPVYDAEGEYNRMRNAGSQLENPVAQIYERERRYNTTRLVSSLFANYEVARDLNFRTSFSYDYEDNLNKFFTSGKLMEALNTGMAEAATSKYNHWIIENTLTYDKTFSDHRFTVLGGFTAEAEEGYSFDATGRKLTTEVLQYNDLSAASNALISSGHGRNTLASFLGRINYAFKDRYLLTLSGRADGASKFAKNNKWAFFPSAALAWRVSEEEFLRHSGFVNNLKLRVSYGESGSQAISRYQSLARITLGANAYAYGNTELVGASNNAMANPNLTWETTRQLDAGMDLSILKDRISASVDYYQKTTFNLLYSKPVAAYTGYTSIMSNIGKMQNRGWEFEINTRNLTGAFTWSTNLNFSANKNKVLELGDLEEIYLNGSAGALGSGFSRTGVLRIGHEIGEFYGYVFDGIYQNAKEVADLPAPNAQPGTVKFRDVNNDGEITPDDRTIIGSAMPDFTYGFSNDFSYRNFDLSIFFQGSYGNDILNLNLFKLERSGNEENSLRKVLDYWHGEGTSNTIQALDQGTGDMSSRYIEDGSYLRLKNLMLGYTLPAVITTRWGIQQVRIYGSAQNLLTFTKYTGYDPEVNSRSDDSSQQNRNLLWGYDLGSYPATRSYTVGLNVTF</sequence>
<evidence type="ECO:0000313" key="14">
    <source>
        <dbReference type="Proteomes" id="UP000316778"/>
    </source>
</evidence>
<feature type="domain" description="TonB-dependent receptor plug" evidence="12">
    <location>
        <begin position="122"/>
        <end position="228"/>
    </location>
</feature>
<dbReference type="SUPFAM" id="SSF56935">
    <property type="entry name" value="Porins"/>
    <property type="match status" value="1"/>
</dbReference>
<gene>
    <name evidence="13" type="ORF">LX66_0442</name>
</gene>
<dbReference type="InterPro" id="IPR037066">
    <property type="entry name" value="Plug_dom_sf"/>
</dbReference>
<dbReference type="Pfam" id="PF13715">
    <property type="entry name" value="CarbopepD_reg_2"/>
    <property type="match status" value="1"/>
</dbReference>
<evidence type="ECO:0000256" key="2">
    <source>
        <dbReference type="ARBA" id="ARBA00022448"/>
    </source>
</evidence>
<keyword evidence="10" id="KW-0732">Signal</keyword>
<dbReference type="Pfam" id="PF00593">
    <property type="entry name" value="TonB_dep_Rec_b-barrel"/>
    <property type="match status" value="1"/>
</dbReference>
<evidence type="ECO:0000256" key="8">
    <source>
        <dbReference type="PROSITE-ProRule" id="PRU01360"/>
    </source>
</evidence>
<feature type="signal peptide" evidence="10">
    <location>
        <begin position="1"/>
        <end position="25"/>
    </location>
</feature>
<organism evidence="13 14">
    <name type="scientific">Chitinophaga japonensis</name>
    <name type="common">Flexibacter japonensis</name>
    <dbReference type="NCBI Taxonomy" id="104662"/>
    <lineage>
        <taxon>Bacteria</taxon>
        <taxon>Pseudomonadati</taxon>
        <taxon>Bacteroidota</taxon>
        <taxon>Chitinophagia</taxon>
        <taxon>Chitinophagales</taxon>
        <taxon>Chitinophagaceae</taxon>
        <taxon>Chitinophaga</taxon>
    </lineage>
</organism>
<dbReference type="FunFam" id="2.170.130.10:FF:000008">
    <property type="entry name" value="SusC/RagA family TonB-linked outer membrane protein"/>
    <property type="match status" value="1"/>
</dbReference>
<dbReference type="SUPFAM" id="SSF49464">
    <property type="entry name" value="Carboxypeptidase regulatory domain-like"/>
    <property type="match status" value="1"/>
</dbReference>